<evidence type="ECO:0008006" key="3">
    <source>
        <dbReference type="Google" id="ProtNLM"/>
    </source>
</evidence>
<sequence length="146" mass="17008">MRQIIKHQSSYDHYESDACIVWCFDARFSALLEKFIAEKELRNIDLIKIAGGARVFATHEIEAEEDYFRGQIEKSVKLHHTRKVILMVHQNCGAYGKTFDDTASEENFYKTELENAKKSVEAFLRSKNLQIPIETYYATFDGLYQV</sequence>
<dbReference type="Proteomes" id="UP000178425">
    <property type="component" value="Unassembled WGS sequence"/>
</dbReference>
<evidence type="ECO:0000313" key="1">
    <source>
        <dbReference type="EMBL" id="OGF79451.1"/>
    </source>
</evidence>
<dbReference type="Pfam" id="PF20393">
    <property type="entry name" value="Pro_CA_2"/>
    <property type="match status" value="1"/>
</dbReference>
<dbReference type="GO" id="GO:0004089">
    <property type="term" value="F:carbonate dehydratase activity"/>
    <property type="evidence" value="ECO:0007669"/>
    <property type="project" value="InterPro"/>
</dbReference>
<evidence type="ECO:0000313" key="2">
    <source>
        <dbReference type="Proteomes" id="UP000178425"/>
    </source>
</evidence>
<accession>A0A1F5WVW2</accession>
<dbReference type="InterPro" id="IPR046871">
    <property type="entry name" value="Pro_CA_2"/>
</dbReference>
<dbReference type="SUPFAM" id="SSF53056">
    <property type="entry name" value="beta-carbonic anhydrase, cab"/>
    <property type="match status" value="1"/>
</dbReference>
<dbReference type="GO" id="GO:0008270">
    <property type="term" value="F:zinc ion binding"/>
    <property type="evidence" value="ECO:0007669"/>
    <property type="project" value="InterPro"/>
</dbReference>
<dbReference type="Gene3D" id="3.40.1050.10">
    <property type="entry name" value="Carbonic anhydrase"/>
    <property type="match status" value="1"/>
</dbReference>
<dbReference type="InterPro" id="IPR036874">
    <property type="entry name" value="Carbonic_anhydrase_sf"/>
</dbReference>
<protein>
    <recommendedName>
        <fullName evidence="3">Carbonic anhydrase</fullName>
    </recommendedName>
</protein>
<proteinExistence type="predicted"/>
<reference evidence="1 2" key="1">
    <citation type="journal article" date="2016" name="Nat. Commun.">
        <title>Thousands of microbial genomes shed light on interconnected biogeochemical processes in an aquifer system.</title>
        <authorList>
            <person name="Anantharaman K."/>
            <person name="Brown C.T."/>
            <person name="Hug L.A."/>
            <person name="Sharon I."/>
            <person name="Castelle C.J."/>
            <person name="Probst A.J."/>
            <person name="Thomas B.C."/>
            <person name="Singh A."/>
            <person name="Wilkins M.J."/>
            <person name="Karaoz U."/>
            <person name="Brodie E.L."/>
            <person name="Williams K.H."/>
            <person name="Hubbard S.S."/>
            <person name="Banfield J.F."/>
        </authorList>
    </citation>
    <scope>NUCLEOTIDE SEQUENCE [LARGE SCALE GENOMIC DNA]</scope>
</reference>
<dbReference type="EMBL" id="MFHI01000002">
    <property type="protein sequence ID" value="OGF79451.1"/>
    <property type="molecule type" value="Genomic_DNA"/>
</dbReference>
<organism evidence="1 2">
    <name type="scientific">Candidatus Giovannonibacteria bacterium RIFCSPHIGHO2_02_43_13</name>
    <dbReference type="NCBI Taxonomy" id="1798330"/>
    <lineage>
        <taxon>Bacteria</taxon>
        <taxon>Candidatus Giovannoniibacteriota</taxon>
    </lineage>
</organism>
<name>A0A1F5WVW2_9BACT</name>
<dbReference type="AlphaFoldDB" id="A0A1F5WVW2"/>
<comment type="caution">
    <text evidence="1">The sequence shown here is derived from an EMBL/GenBank/DDBJ whole genome shotgun (WGS) entry which is preliminary data.</text>
</comment>
<gene>
    <name evidence="1" type="ORF">A2W54_01750</name>
</gene>